<dbReference type="SUPFAM" id="SSF50978">
    <property type="entry name" value="WD40 repeat-like"/>
    <property type="match status" value="1"/>
</dbReference>
<evidence type="ECO:0000256" key="8">
    <source>
        <dbReference type="ARBA" id="ARBA00023140"/>
    </source>
</evidence>
<dbReference type="GO" id="GO:0005782">
    <property type="term" value="C:peroxisomal matrix"/>
    <property type="evidence" value="ECO:0007669"/>
    <property type="project" value="UniProtKB-SubCell"/>
</dbReference>
<evidence type="ECO:0000256" key="5">
    <source>
        <dbReference type="ARBA" id="ARBA00022574"/>
    </source>
</evidence>
<feature type="repeat" description="WD" evidence="11">
    <location>
        <begin position="187"/>
        <end position="229"/>
    </location>
</feature>
<dbReference type="GO" id="GO:0016558">
    <property type="term" value="P:protein import into peroxisome matrix"/>
    <property type="evidence" value="ECO:0007669"/>
    <property type="project" value="InterPro"/>
</dbReference>
<evidence type="ECO:0000256" key="3">
    <source>
        <dbReference type="ARBA" id="ARBA00022448"/>
    </source>
</evidence>
<keyword evidence="7" id="KW-0653">Protein transport</keyword>
<dbReference type="InterPro" id="IPR044536">
    <property type="entry name" value="PEX7"/>
</dbReference>
<dbReference type="GO" id="GO:0005053">
    <property type="term" value="F:peroxisome matrix targeting signal-2 binding"/>
    <property type="evidence" value="ECO:0007669"/>
    <property type="project" value="InterPro"/>
</dbReference>
<comment type="caution">
    <text evidence="12">The sequence shown here is derived from an EMBL/GenBank/DDBJ whole genome shotgun (WGS) entry which is preliminary data.</text>
</comment>
<organism evidence="12 13">
    <name type="scientific">Megalurothrips usitatus</name>
    <name type="common">bean blossom thrips</name>
    <dbReference type="NCBI Taxonomy" id="439358"/>
    <lineage>
        <taxon>Eukaryota</taxon>
        <taxon>Metazoa</taxon>
        <taxon>Ecdysozoa</taxon>
        <taxon>Arthropoda</taxon>
        <taxon>Hexapoda</taxon>
        <taxon>Insecta</taxon>
        <taxon>Pterygota</taxon>
        <taxon>Neoptera</taxon>
        <taxon>Paraneoptera</taxon>
        <taxon>Thysanoptera</taxon>
        <taxon>Terebrantia</taxon>
        <taxon>Thripoidea</taxon>
        <taxon>Thripidae</taxon>
        <taxon>Megalurothrips</taxon>
    </lineage>
</organism>
<feature type="repeat" description="WD" evidence="11">
    <location>
        <begin position="100"/>
        <end position="142"/>
    </location>
</feature>
<dbReference type="InterPro" id="IPR036322">
    <property type="entry name" value="WD40_repeat_dom_sf"/>
</dbReference>
<evidence type="ECO:0000256" key="10">
    <source>
        <dbReference type="ARBA" id="ARBA00032565"/>
    </source>
</evidence>
<feature type="repeat" description="WD" evidence="11">
    <location>
        <begin position="143"/>
        <end position="175"/>
    </location>
</feature>
<gene>
    <name evidence="12" type="ORF">ONE63_002062</name>
</gene>
<feature type="repeat" description="WD" evidence="11">
    <location>
        <begin position="231"/>
        <end position="273"/>
    </location>
</feature>
<keyword evidence="5 11" id="KW-0853">WD repeat</keyword>
<dbReference type="InterPro" id="IPR015943">
    <property type="entry name" value="WD40/YVTN_repeat-like_dom_sf"/>
</dbReference>
<evidence type="ECO:0000256" key="2">
    <source>
        <dbReference type="ARBA" id="ARBA00004514"/>
    </source>
</evidence>
<dbReference type="InterPro" id="IPR001680">
    <property type="entry name" value="WD40_rpt"/>
</dbReference>
<keyword evidence="6" id="KW-0677">Repeat</keyword>
<evidence type="ECO:0000256" key="11">
    <source>
        <dbReference type="PROSITE-ProRule" id="PRU00221"/>
    </source>
</evidence>
<evidence type="ECO:0000256" key="6">
    <source>
        <dbReference type="ARBA" id="ARBA00022737"/>
    </source>
</evidence>
<accession>A0AAV7XHK9</accession>
<dbReference type="InterPro" id="IPR019775">
    <property type="entry name" value="WD40_repeat_CS"/>
</dbReference>
<keyword evidence="4" id="KW-0963">Cytoplasm</keyword>
<reference evidence="12" key="1">
    <citation type="submission" date="2022-12" db="EMBL/GenBank/DDBJ databases">
        <title>Chromosome-level genome assembly of the bean flower thrips Megalurothrips usitatus.</title>
        <authorList>
            <person name="Ma L."/>
            <person name="Liu Q."/>
            <person name="Li H."/>
            <person name="Cai W."/>
        </authorList>
    </citation>
    <scope>NUCLEOTIDE SEQUENCE</scope>
    <source>
        <strain evidence="12">Cailab_2022a</strain>
    </source>
</reference>
<dbReference type="PROSITE" id="PS50294">
    <property type="entry name" value="WD_REPEATS_REGION"/>
    <property type="match status" value="2"/>
</dbReference>
<keyword evidence="8" id="KW-0576">Peroxisome</keyword>
<keyword evidence="13" id="KW-1185">Reference proteome</keyword>
<dbReference type="InterPro" id="IPR020472">
    <property type="entry name" value="WD40_PAC1"/>
</dbReference>
<evidence type="ECO:0000313" key="12">
    <source>
        <dbReference type="EMBL" id="KAJ1522923.1"/>
    </source>
</evidence>
<dbReference type="PRINTS" id="PR00320">
    <property type="entry name" value="GPROTEINBRPT"/>
</dbReference>
<sequence length="321" mass="35948">MTTYFTPERHGYAVRFSPFHKDRIAVATSQQFGLAGGGTLFILDRTPVGTLENLATFEWSDGLFDVVWSEGNPDIAVTGSGDGYLQIWSLRHPTMPVKTLHEHSKEVYSVNWSFHNRERILSASWDCSVKTWDLGYSASTRTYEGHTQLVYDAVWSPGTPSMFASVAGDGMLHIWAEDIASAPSLSVHAHDAEVLSCDWSKYDHNIVATGASDGLIRIWDIRKLNSAVYELQGCEYAVRRVKFSPYHSSILASASYDFTTRIWDYKESPDAIETVKHHSEFVYGLDFNNHVPGELADCGWDSLVHIFSPSSLNCLPLSEPR</sequence>
<evidence type="ECO:0000256" key="7">
    <source>
        <dbReference type="ARBA" id="ARBA00022927"/>
    </source>
</evidence>
<evidence type="ECO:0000256" key="9">
    <source>
        <dbReference type="ARBA" id="ARBA00024017"/>
    </source>
</evidence>
<dbReference type="Proteomes" id="UP001075354">
    <property type="component" value="Chromosome 11"/>
</dbReference>
<evidence type="ECO:0000256" key="1">
    <source>
        <dbReference type="ARBA" id="ARBA00004253"/>
    </source>
</evidence>
<comment type="subcellular location">
    <subcellularLocation>
        <location evidence="2">Cytoplasm</location>
        <location evidence="2">Cytosol</location>
    </subcellularLocation>
    <subcellularLocation>
        <location evidence="1">Peroxisome matrix</location>
    </subcellularLocation>
</comment>
<dbReference type="PANTHER" id="PTHR46027">
    <property type="entry name" value="PEROXISOMAL TARGETING SIGNAL 2 RECEPTOR"/>
    <property type="match status" value="1"/>
</dbReference>
<dbReference type="EMBL" id="JAPTSV010000011">
    <property type="protein sequence ID" value="KAJ1522923.1"/>
    <property type="molecule type" value="Genomic_DNA"/>
</dbReference>
<dbReference type="PROSITE" id="PS50082">
    <property type="entry name" value="WD_REPEATS_2"/>
    <property type="match status" value="4"/>
</dbReference>
<dbReference type="PROSITE" id="PS00678">
    <property type="entry name" value="WD_REPEATS_1"/>
    <property type="match status" value="2"/>
</dbReference>
<comment type="similarity">
    <text evidence="9">Belongs to the WD repeat peroxin-7 family.</text>
</comment>
<evidence type="ECO:0000256" key="4">
    <source>
        <dbReference type="ARBA" id="ARBA00022490"/>
    </source>
</evidence>
<dbReference type="GO" id="GO:0005829">
    <property type="term" value="C:cytosol"/>
    <property type="evidence" value="ECO:0007669"/>
    <property type="project" value="UniProtKB-SubCell"/>
</dbReference>
<protein>
    <recommendedName>
        <fullName evidence="10">Peroxin-7</fullName>
    </recommendedName>
</protein>
<evidence type="ECO:0000313" key="13">
    <source>
        <dbReference type="Proteomes" id="UP001075354"/>
    </source>
</evidence>
<keyword evidence="3" id="KW-0813">Transport</keyword>
<dbReference type="Pfam" id="PF00400">
    <property type="entry name" value="WD40"/>
    <property type="match status" value="4"/>
</dbReference>
<dbReference type="AlphaFoldDB" id="A0AAV7XHK9"/>
<dbReference type="Gene3D" id="2.130.10.10">
    <property type="entry name" value="YVTN repeat-like/Quinoprotein amine dehydrogenase"/>
    <property type="match status" value="1"/>
</dbReference>
<name>A0AAV7XHK9_9NEOP</name>
<proteinExistence type="inferred from homology"/>
<dbReference type="PANTHER" id="PTHR46027:SF1">
    <property type="entry name" value="PEROXISOMAL TARGETING SIGNAL 2 RECEPTOR"/>
    <property type="match status" value="1"/>
</dbReference>
<dbReference type="SMART" id="SM00320">
    <property type="entry name" value="WD40"/>
    <property type="match status" value="6"/>
</dbReference>